<evidence type="ECO:0000313" key="2">
    <source>
        <dbReference type="Proteomes" id="UP001175211"/>
    </source>
</evidence>
<reference evidence="1" key="1">
    <citation type="submission" date="2023-06" db="EMBL/GenBank/DDBJ databases">
        <authorList>
            <consortium name="Lawrence Berkeley National Laboratory"/>
            <person name="Ahrendt S."/>
            <person name="Sahu N."/>
            <person name="Indic B."/>
            <person name="Wong-Bajracharya J."/>
            <person name="Merenyi Z."/>
            <person name="Ke H.-M."/>
            <person name="Monk M."/>
            <person name="Kocsube S."/>
            <person name="Drula E."/>
            <person name="Lipzen A."/>
            <person name="Balint B."/>
            <person name="Henrissat B."/>
            <person name="Andreopoulos B."/>
            <person name="Martin F.M."/>
            <person name="Harder C.B."/>
            <person name="Rigling D."/>
            <person name="Ford K.L."/>
            <person name="Foster G.D."/>
            <person name="Pangilinan J."/>
            <person name="Papanicolaou A."/>
            <person name="Barry K."/>
            <person name="LaButti K."/>
            <person name="Viragh M."/>
            <person name="Koriabine M."/>
            <person name="Yan M."/>
            <person name="Riley R."/>
            <person name="Champramary S."/>
            <person name="Plett K.L."/>
            <person name="Tsai I.J."/>
            <person name="Slot J."/>
            <person name="Sipos G."/>
            <person name="Plett J."/>
            <person name="Nagy L.G."/>
            <person name="Grigoriev I.V."/>
        </authorList>
    </citation>
    <scope>NUCLEOTIDE SEQUENCE</scope>
    <source>
        <strain evidence="1">CCBAS 213</strain>
    </source>
</reference>
<name>A0AA39U657_ARMTA</name>
<dbReference type="AlphaFoldDB" id="A0AA39U657"/>
<organism evidence="1 2">
    <name type="scientific">Armillaria tabescens</name>
    <name type="common">Ringless honey mushroom</name>
    <name type="synonym">Agaricus tabescens</name>
    <dbReference type="NCBI Taxonomy" id="1929756"/>
    <lineage>
        <taxon>Eukaryota</taxon>
        <taxon>Fungi</taxon>
        <taxon>Dikarya</taxon>
        <taxon>Basidiomycota</taxon>
        <taxon>Agaricomycotina</taxon>
        <taxon>Agaricomycetes</taxon>
        <taxon>Agaricomycetidae</taxon>
        <taxon>Agaricales</taxon>
        <taxon>Marasmiineae</taxon>
        <taxon>Physalacriaceae</taxon>
        <taxon>Desarmillaria</taxon>
    </lineage>
</organism>
<gene>
    <name evidence="1" type="ORF">EV420DRAFT_1473603</name>
</gene>
<proteinExistence type="predicted"/>
<dbReference type="RefSeq" id="XP_060338035.1">
    <property type="nucleotide sequence ID" value="XM_060469157.1"/>
</dbReference>
<protein>
    <submittedName>
        <fullName evidence="1">Uncharacterized protein</fullName>
    </submittedName>
</protein>
<keyword evidence="2" id="KW-1185">Reference proteome</keyword>
<comment type="caution">
    <text evidence="1">The sequence shown here is derived from an EMBL/GenBank/DDBJ whole genome shotgun (WGS) entry which is preliminary data.</text>
</comment>
<sequence>MHIASKLGFSHCILFEQSTAEECIGSQLKRELDAILTLQAHEDTMETAIQVAWEILVSTPNHIKHLPSINLSQLSYVHKQLCAQIEQLYTVLECLLSSTNLEMQGQALVHHSYFGEAKQLVQHGQWQCANKETVQWDQVMEK</sequence>
<dbReference type="Proteomes" id="UP001175211">
    <property type="component" value="Unassembled WGS sequence"/>
</dbReference>
<evidence type="ECO:0000313" key="1">
    <source>
        <dbReference type="EMBL" id="KAK0467760.1"/>
    </source>
</evidence>
<dbReference type="EMBL" id="JAUEPS010000002">
    <property type="protein sequence ID" value="KAK0467760.1"/>
    <property type="molecule type" value="Genomic_DNA"/>
</dbReference>
<accession>A0AA39U657</accession>
<dbReference type="GeneID" id="85352705"/>